<keyword evidence="3" id="KW-1185">Reference proteome</keyword>
<evidence type="ECO:0000313" key="3">
    <source>
        <dbReference type="Proteomes" id="UP000215196"/>
    </source>
</evidence>
<gene>
    <name evidence="2" type="ORF">SAMEA4412677_00548</name>
</gene>
<reference evidence="2 3" key="1">
    <citation type="submission" date="2017-06" db="EMBL/GenBank/DDBJ databases">
        <authorList>
            <consortium name="Pathogen Informatics"/>
        </authorList>
    </citation>
    <scope>NUCLEOTIDE SEQUENCE [LARGE SCALE GENOMIC DNA]</scope>
    <source>
        <strain evidence="2 3">NCTC13490</strain>
    </source>
</reference>
<dbReference type="InterPro" id="IPR008969">
    <property type="entry name" value="CarboxyPept-like_regulatory"/>
</dbReference>
<feature type="domain" description="AB hydrolase-1" evidence="1">
    <location>
        <begin position="341"/>
        <end position="444"/>
    </location>
</feature>
<dbReference type="AlphaFoldDB" id="A0A239WRB7"/>
<name>A0A239WRB7_9FLAO</name>
<dbReference type="InterPro" id="IPR029058">
    <property type="entry name" value="AB_hydrolase_fold"/>
</dbReference>
<dbReference type="RefSeq" id="WP_095070184.1">
    <property type="nucleotide sequence ID" value="NZ_LT906465.1"/>
</dbReference>
<organism evidence="2 3">
    <name type="scientific">Chryseobacterium taklimakanense</name>
    <dbReference type="NCBI Taxonomy" id="536441"/>
    <lineage>
        <taxon>Bacteria</taxon>
        <taxon>Pseudomonadati</taxon>
        <taxon>Bacteroidota</taxon>
        <taxon>Flavobacteriia</taxon>
        <taxon>Flavobacteriales</taxon>
        <taxon>Weeksellaceae</taxon>
        <taxon>Chryseobacterium group</taxon>
        <taxon>Chryseobacterium</taxon>
    </lineage>
</organism>
<dbReference type="PANTHER" id="PTHR46331">
    <property type="entry name" value="VALACYCLOVIR HYDROLASE"/>
    <property type="match status" value="1"/>
</dbReference>
<dbReference type="PANTHER" id="PTHR46331:SF2">
    <property type="entry name" value="VALACYCLOVIR HYDROLASE"/>
    <property type="match status" value="1"/>
</dbReference>
<dbReference type="KEGG" id="ctak:4412677_00548"/>
<keyword evidence="2" id="KW-0378">Hydrolase</keyword>
<dbReference type="GO" id="GO:0017171">
    <property type="term" value="F:serine hydrolase activity"/>
    <property type="evidence" value="ECO:0007669"/>
    <property type="project" value="TreeGrafter"/>
</dbReference>
<dbReference type="GO" id="GO:0004064">
    <property type="term" value="F:arylesterase activity"/>
    <property type="evidence" value="ECO:0007669"/>
    <property type="project" value="UniProtKB-EC"/>
</dbReference>
<dbReference type="Pfam" id="PF00561">
    <property type="entry name" value="Abhydrolase_1"/>
    <property type="match status" value="1"/>
</dbReference>
<dbReference type="SUPFAM" id="SSF49464">
    <property type="entry name" value="Carboxypeptidase regulatory domain-like"/>
    <property type="match status" value="1"/>
</dbReference>
<protein>
    <submittedName>
        <fullName evidence="2">Arylesterase</fullName>
        <ecNumber evidence="2">3.1.1.2</ecNumber>
    </submittedName>
</protein>
<evidence type="ECO:0000259" key="1">
    <source>
        <dbReference type="Pfam" id="PF00561"/>
    </source>
</evidence>
<sequence>MKLKLSSFILVLTTIFINSQTIIQGVVKNEENKNLSYCAIGIKDTDIGAITNENGIYKIIIPKEVQNKNVVFKADGYEEKNVEISELKVNPNIYLKFKTSNIQEVVLTTKKLKEKTIGEKSRPMLTFSKMFEKNVPTIEQGNVFEIYKKTKLKSFSFHIIPSSKYEEITLKLNIYDVKNSLPNQSLLDENIIYKTSTKGWQTIDLSKYKLIFNNLDRIAVTLQLVDYNTLEDTDFVFGISAKKSLSKNLMFRFQSQSLWEKSDGTFLTNINVSYDEKGTTDFQRKNNHEEKKENEIEKKLISFYKGREEGLKTIYGKNPNGKYINLDDAKIYYEEYGIGEPLILLEGNNGLISDFHNQIPFLSKQFRVIALDTRAQGKSLDFAEKDYGYEKLADDLFQIVKQLKLQKVNILGWSDGGITGLIFTSQNSNLVNKLITIGANTNPNGVKEELLLSIKERYENTDDEKEKRRLNLMINYPNISDNDLQKIKNPVLVIAGDNDEIKLEHTKKIAKKIENAKLQIIQNSTHNVPFDQPEILNNKILNFLNK</sequence>
<dbReference type="Gene3D" id="3.40.50.1820">
    <property type="entry name" value="alpha/beta hydrolase"/>
    <property type="match status" value="1"/>
</dbReference>
<dbReference type="InterPro" id="IPR000073">
    <property type="entry name" value="AB_hydrolase_1"/>
</dbReference>
<dbReference type="EMBL" id="LT906465">
    <property type="protein sequence ID" value="SNV36473.1"/>
    <property type="molecule type" value="Genomic_DNA"/>
</dbReference>
<proteinExistence type="predicted"/>
<dbReference type="EC" id="3.1.1.2" evidence="2"/>
<dbReference type="Proteomes" id="UP000215196">
    <property type="component" value="Chromosome 1"/>
</dbReference>
<accession>A0A239WRB7</accession>
<evidence type="ECO:0000313" key="2">
    <source>
        <dbReference type="EMBL" id="SNV36473.1"/>
    </source>
</evidence>
<dbReference type="Pfam" id="PF13715">
    <property type="entry name" value="CarbopepD_reg_2"/>
    <property type="match status" value="1"/>
</dbReference>
<dbReference type="SUPFAM" id="SSF53474">
    <property type="entry name" value="alpha/beta-Hydrolases"/>
    <property type="match status" value="1"/>
</dbReference>